<organism evidence="1">
    <name type="scientific">Timema poppense</name>
    <name type="common">Walking stick</name>
    <dbReference type="NCBI Taxonomy" id="170557"/>
    <lineage>
        <taxon>Eukaryota</taxon>
        <taxon>Metazoa</taxon>
        <taxon>Ecdysozoa</taxon>
        <taxon>Arthropoda</taxon>
        <taxon>Hexapoda</taxon>
        <taxon>Insecta</taxon>
        <taxon>Pterygota</taxon>
        <taxon>Neoptera</taxon>
        <taxon>Polyneoptera</taxon>
        <taxon>Phasmatodea</taxon>
        <taxon>Timematodea</taxon>
        <taxon>Timematoidea</taxon>
        <taxon>Timematidae</taxon>
        <taxon>Timema</taxon>
    </lineage>
</organism>
<gene>
    <name evidence="1" type="ORF">TPSB3V08_LOCUS13189</name>
</gene>
<protein>
    <submittedName>
        <fullName evidence="1">Uncharacterized protein</fullName>
    </submittedName>
</protein>
<reference evidence="1" key="1">
    <citation type="submission" date="2020-11" db="EMBL/GenBank/DDBJ databases">
        <authorList>
            <person name="Tran Van P."/>
        </authorList>
    </citation>
    <scope>NUCLEOTIDE SEQUENCE</scope>
</reference>
<name>A0A7R9HF48_TIMPO</name>
<sequence>MRLAAVTFDSQNLDTFSSPVASLVLTGSSQLTSDSQHLAVSQHQRSHEATVYQLYGNLSGRERAKHPVPPHNPLLIRTFLNCPTRGADDSVQLDDLGEGGIYPLPVDYGRTDYRTTMQHDYRLINPIPLTPSLCLPGKAEELPWPQTKNPPGPGEFHCTPGVRLSPSTLGLASVNAR</sequence>
<accession>A0A7R9HF48</accession>
<evidence type="ECO:0000313" key="1">
    <source>
        <dbReference type="EMBL" id="CAD7419774.1"/>
    </source>
</evidence>
<dbReference type="EMBL" id="OD023375">
    <property type="protein sequence ID" value="CAD7419774.1"/>
    <property type="molecule type" value="Genomic_DNA"/>
</dbReference>
<dbReference type="AlphaFoldDB" id="A0A7R9HF48"/>
<proteinExistence type="predicted"/>